<comment type="subcellular location">
    <subcellularLocation>
        <location evidence="1">Cell membrane</location>
        <topology evidence="1">Multi-pass membrane protein</topology>
    </subcellularLocation>
</comment>
<feature type="transmembrane region" description="Helical" evidence="10">
    <location>
        <begin position="55"/>
        <end position="82"/>
    </location>
</feature>
<keyword evidence="9" id="KW-0807">Transducer</keyword>
<evidence type="ECO:0000256" key="5">
    <source>
        <dbReference type="ARBA" id="ARBA00022725"/>
    </source>
</evidence>
<organism evidence="11 12">
    <name type="scientific">Bombus vosnesenskii</name>
    <dbReference type="NCBI Taxonomy" id="207650"/>
    <lineage>
        <taxon>Eukaryota</taxon>
        <taxon>Metazoa</taxon>
        <taxon>Ecdysozoa</taxon>
        <taxon>Arthropoda</taxon>
        <taxon>Hexapoda</taxon>
        <taxon>Insecta</taxon>
        <taxon>Pterygota</taxon>
        <taxon>Neoptera</taxon>
        <taxon>Endopterygota</taxon>
        <taxon>Hymenoptera</taxon>
        <taxon>Apocrita</taxon>
        <taxon>Aculeata</taxon>
        <taxon>Apoidea</taxon>
        <taxon>Anthophila</taxon>
        <taxon>Apidae</taxon>
        <taxon>Bombus</taxon>
        <taxon>Pyrobombus</taxon>
    </lineage>
</organism>
<evidence type="ECO:0000313" key="12">
    <source>
        <dbReference type="RefSeq" id="XP_033364233.1"/>
    </source>
</evidence>
<dbReference type="KEGG" id="bvk:117242008"/>
<keyword evidence="8" id="KW-0675">Receptor</keyword>
<evidence type="ECO:0000313" key="11">
    <source>
        <dbReference type="Proteomes" id="UP000504631"/>
    </source>
</evidence>
<evidence type="ECO:0000256" key="6">
    <source>
        <dbReference type="ARBA" id="ARBA00022989"/>
    </source>
</evidence>
<dbReference type="PANTHER" id="PTHR21137">
    <property type="entry name" value="ODORANT RECEPTOR"/>
    <property type="match status" value="1"/>
</dbReference>
<evidence type="ECO:0000256" key="4">
    <source>
        <dbReference type="ARBA" id="ARBA00022692"/>
    </source>
</evidence>
<evidence type="ECO:0000256" key="2">
    <source>
        <dbReference type="ARBA" id="ARBA00022475"/>
    </source>
</evidence>
<sequence length="335" mass="39085">MVTILLQVASYFNLIFNMGKFKDILLFIKNDHNYYMNRPENMILQYYARQGSKIIFYYVSYIYITITAFVLIPTVSLINELINHSEERSLPIEIDYGIDIQEYFYYLFIPLYISMFIVPHVIASCDTTYLLYVHHANALFAIVSYELKTIHIFDTSSLINLKDYDLLEKYKDVELSPDEQKKIFKKLLLCIRRHQNAIRYSNLVESFFTKSILAQMFCNVISLSIGGVETILNLGNTRNAMRFGALALAQAIHIFILCFPGQTLLNHSEEVYTAACEVVWYIFPKRCHNLYMFLLTRTMIFNKITAFKLSVMSMETFLSIIQTAMSYFTVLLSTT</sequence>
<evidence type="ECO:0000256" key="9">
    <source>
        <dbReference type="ARBA" id="ARBA00023224"/>
    </source>
</evidence>
<dbReference type="GO" id="GO:0005886">
    <property type="term" value="C:plasma membrane"/>
    <property type="evidence" value="ECO:0007669"/>
    <property type="project" value="UniProtKB-SubCell"/>
</dbReference>
<dbReference type="AlphaFoldDB" id="A0A6J3LF80"/>
<dbReference type="Pfam" id="PF02949">
    <property type="entry name" value="7tm_6"/>
    <property type="match status" value="1"/>
</dbReference>
<dbReference type="Proteomes" id="UP000504631">
    <property type="component" value="Unplaced"/>
</dbReference>
<dbReference type="GO" id="GO:0004984">
    <property type="term" value="F:olfactory receptor activity"/>
    <property type="evidence" value="ECO:0007669"/>
    <property type="project" value="InterPro"/>
</dbReference>
<keyword evidence="7 10" id="KW-0472">Membrane</keyword>
<dbReference type="GO" id="GO:0005549">
    <property type="term" value="F:odorant binding"/>
    <property type="evidence" value="ECO:0007669"/>
    <property type="project" value="InterPro"/>
</dbReference>
<keyword evidence="5" id="KW-0552">Olfaction</keyword>
<keyword evidence="11" id="KW-1185">Reference proteome</keyword>
<dbReference type="GeneID" id="117242008"/>
<proteinExistence type="predicted"/>
<dbReference type="GO" id="GO:0007165">
    <property type="term" value="P:signal transduction"/>
    <property type="evidence" value="ECO:0007669"/>
    <property type="project" value="UniProtKB-KW"/>
</dbReference>
<accession>A0A6J3LF80</accession>
<dbReference type="RefSeq" id="XP_033364233.1">
    <property type="nucleotide sequence ID" value="XM_033508342.1"/>
</dbReference>
<keyword evidence="3" id="KW-0716">Sensory transduction</keyword>
<feature type="transmembrane region" description="Helical" evidence="10">
    <location>
        <begin position="240"/>
        <end position="259"/>
    </location>
</feature>
<evidence type="ECO:0000256" key="7">
    <source>
        <dbReference type="ARBA" id="ARBA00023136"/>
    </source>
</evidence>
<evidence type="ECO:0000256" key="8">
    <source>
        <dbReference type="ARBA" id="ARBA00023170"/>
    </source>
</evidence>
<keyword evidence="4 10" id="KW-0812">Transmembrane</keyword>
<keyword evidence="6 10" id="KW-1133">Transmembrane helix</keyword>
<evidence type="ECO:0000256" key="1">
    <source>
        <dbReference type="ARBA" id="ARBA00004651"/>
    </source>
</evidence>
<dbReference type="PANTHER" id="PTHR21137:SF35">
    <property type="entry name" value="ODORANT RECEPTOR 19A-RELATED"/>
    <property type="match status" value="1"/>
</dbReference>
<evidence type="ECO:0000256" key="10">
    <source>
        <dbReference type="SAM" id="Phobius"/>
    </source>
</evidence>
<protein>
    <submittedName>
        <fullName evidence="12">Uncharacterized protein LOC117242008</fullName>
    </submittedName>
</protein>
<keyword evidence="2" id="KW-1003">Cell membrane</keyword>
<reference evidence="12" key="1">
    <citation type="submission" date="2025-08" db="UniProtKB">
        <authorList>
            <consortium name="RefSeq"/>
        </authorList>
    </citation>
    <scope>IDENTIFICATION</scope>
    <source>
        <tissue evidence="12">Muscle</tissue>
    </source>
</reference>
<dbReference type="InterPro" id="IPR004117">
    <property type="entry name" value="7tm6_olfct_rcpt"/>
</dbReference>
<gene>
    <name evidence="12" type="primary">LOC117242008</name>
</gene>
<name>A0A6J3LF80_9HYME</name>
<feature type="transmembrane region" description="Helical" evidence="10">
    <location>
        <begin position="103"/>
        <end position="123"/>
    </location>
</feature>
<evidence type="ECO:0000256" key="3">
    <source>
        <dbReference type="ARBA" id="ARBA00022606"/>
    </source>
</evidence>